<evidence type="ECO:0000313" key="2">
    <source>
        <dbReference type="Proteomes" id="UP000198838"/>
    </source>
</evidence>
<keyword evidence="2" id="KW-1185">Reference proteome</keyword>
<proteinExistence type="predicted"/>
<evidence type="ECO:0008006" key="3">
    <source>
        <dbReference type="Google" id="ProtNLM"/>
    </source>
</evidence>
<organism evidence="1 2">
    <name type="scientific">Acetitomaculum ruminis DSM 5522</name>
    <dbReference type="NCBI Taxonomy" id="1120918"/>
    <lineage>
        <taxon>Bacteria</taxon>
        <taxon>Bacillati</taxon>
        <taxon>Bacillota</taxon>
        <taxon>Clostridia</taxon>
        <taxon>Lachnospirales</taxon>
        <taxon>Lachnospiraceae</taxon>
        <taxon>Acetitomaculum</taxon>
    </lineage>
</organism>
<dbReference type="AlphaFoldDB" id="A0A1I0WFM9"/>
<evidence type="ECO:0000313" key="1">
    <source>
        <dbReference type="EMBL" id="SFA87575.1"/>
    </source>
</evidence>
<dbReference type="EMBL" id="FOJY01000004">
    <property type="protein sequence ID" value="SFA87575.1"/>
    <property type="molecule type" value="Genomic_DNA"/>
</dbReference>
<sequence length="147" mass="17065">MNNDIVNAIARAIRKEYDNTYKIYIESVEQGFKEPCFSIVKVSAKHEHKFFRRRLKEYTFAIYYFPSDKRSTFECAQAEEELFDLLEEIETSDMILRSYDFDAVITDGVLCVTAKYDALILKDVKTEEIMEVAESEIAPKEGDSEDG</sequence>
<gene>
    <name evidence="1" type="ORF">SAMN05216249_10456</name>
</gene>
<dbReference type="OrthoDB" id="2063617at2"/>
<dbReference type="Proteomes" id="UP000198838">
    <property type="component" value="Unassembled WGS sequence"/>
</dbReference>
<reference evidence="1 2" key="1">
    <citation type="submission" date="2016-10" db="EMBL/GenBank/DDBJ databases">
        <authorList>
            <person name="de Groot N.N."/>
        </authorList>
    </citation>
    <scope>NUCLEOTIDE SEQUENCE [LARGE SCALE GENOMIC DNA]</scope>
    <source>
        <strain evidence="1 2">DSM 5522</strain>
    </source>
</reference>
<dbReference type="RefSeq" id="WP_092870755.1">
    <property type="nucleotide sequence ID" value="NZ_FOJY01000004.1"/>
</dbReference>
<protein>
    <recommendedName>
        <fullName evidence="3">Phage protein</fullName>
    </recommendedName>
</protein>
<dbReference type="InterPro" id="IPR049254">
    <property type="entry name" value="Phage_tail_terminator"/>
</dbReference>
<name>A0A1I0WFM9_9FIRM</name>
<dbReference type="Pfam" id="PF20765">
    <property type="entry name" value="Phage_tail_terminator_8"/>
    <property type="match status" value="1"/>
</dbReference>
<dbReference type="STRING" id="1120918.SAMN05216249_10456"/>
<accession>A0A1I0WFM9</accession>